<dbReference type="Proteomes" id="UP000250241">
    <property type="component" value="Chromosome"/>
</dbReference>
<dbReference type="GeneID" id="93861317"/>
<dbReference type="KEGG" id="raj:RA11412_1155"/>
<sequence>MSEKKTVHTYSGQGKHLENAVLFIGCFVFLLLGLYLLGTYPDGLGILSEHDGWFWYAGALVCYGLFFGLVFHVLPSKTTRVIKDVNKVQD</sequence>
<gene>
    <name evidence="1" type="ORF">RA11412_1155</name>
</gene>
<dbReference type="RefSeq" id="WP_006888093.1">
    <property type="nucleotide sequence ID" value="NZ_CAJPQC010000004.1"/>
</dbReference>
<dbReference type="EMBL" id="AP017895">
    <property type="protein sequence ID" value="BAV87454.1"/>
    <property type="molecule type" value="Genomic_DNA"/>
</dbReference>
<reference evidence="1 2" key="1">
    <citation type="submission" date="2016-10" db="EMBL/GenBank/DDBJ databases">
        <title>Genome sequence of Rothia aeria strain JCM11412.</title>
        <authorList>
            <person name="Nambu T."/>
        </authorList>
    </citation>
    <scope>NUCLEOTIDE SEQUENCE [LARGE SCALE GENOMIC DNA]</scope>
    <source>
        <strain evidence="1 2">JCM 11412</strain>
    </source>
</reference>
<proteinExistence type="predicted"/>
<dbReference type="AlphaFoldDB" id="A0A2Z5QYY7"/>
<name>A0A2Z5QYY7_9MICC</name>
<organism evidence="1 2">
    <name type="scientific">Rothia aeria</name>
    <dbReference type="NCBI Taxonomy" id="172042"/>
    <lineage>
        <taxon>Bacteria</taxon>
        <taxon>Bacillati</taxon>
        <taxon>Actinomycetota</taxon>
        <taxon>Actinomycetes</taxon>
        <taxon>Micrococcales</taxon>
        <taxon>Micrococcaceae</taxon>
        <taxon>Rothia</taxon>
    </lineage>
</organism>
<evidence type="ECO:0000313" key="1">
    <source>
        <dbReference type="EMBL" id="BAV87454.1"/>
    </source>
</evidence>
<protein>
    <submittedName>
        <fullName evidence="1">Uncharacterized protein</fullName>
    </submittedName>
</protein>
<accession>A0A2Z5QYY7</accession>
<keyword evidence="2" id="KW-1185">Reference proteome</keyword>
<evidence type="ECO:0000313" key="2">
    <source>
        <dbReference type="Proteomes" id="UP000250241"/>
    </source>
</evidence>